<feature type="region of interest" description="Disordered" evidence="3">
    <location>
        <begin position="506"/>
        <end position="535"/>
    </location>
</feature>
<dbReference type="InterPro" id="IPR001867">
    <property type="entry name" value="OmpR/PhoB-type_DNA-bd"/>
</dbReference>
<dbReference type="InterPro" id="IPR011990">
    <property type="entry name" value="TPR-like_helical_dom_sf"/>
</dbReference>
<evidence type="ECO:0000256" key="3">
    <source>
        <dbReference type="SAM" id="MobiDB-lite"/>
    </source>
</evidence>
<dbReference type="InterPro" id="IPR036388">
    <property type="entry name" value="WH-like_DNA-bd_sf"/>
</dbReference>
<organism evidence="5 6">
    <name type="scientific">Novosphingobium mathurense</name>
    <dbReference type="NCBI Taxonomy" id="428990"/>
    <lineage>
        <taxon>Bacteria</taxon>
        <taxon>Pseudomonadati</taxon>
        <taxon>Pseudomonadota</taxon>
        <taxon>Alphaproteobacteria</taxon>
        <taxon>Sphingomonadales</taxon>
        <taxon>Sphingomonadaceae</taxon>
        <taxon>Novosphingobium</taxon>
    </lineage>
</organism>
<dbReference type="PROSITE" id="PS50005">
    <property type="entry name" value="TPR"/>
    <property type="match status" value="1"/>
</dbReference>
<dbReference type="AlphaFoldDB" id="A0A1U6IT69"/>
<evidence type="ECO:0000259" key="4">
    <source>
        <dbReference type="SMART" id="SM00862"/>
    </source>
</evidence>
<dbReference type="EMBL" id="FVZE01000014">
    <property type="protein sequence ID" value="SLK11225.1"/>
    <property type="molecule type" value="Genomic_DNA"/>
</dbReference>
<dbReference type="SUPFAM" id="SSF48452">
    <property type="entry name" value="TPR-like"/>
    <property type="match status" value="1"/>
</dbReference>
<dbReference type="Pfam" id="PF00486">
    <property type="entry name" value="Trans_reg_C"/>
    <property type="match status" value="1"/>
</dbReference>
<dbReference type="InterPro" id="IPR019734">
    <property type="entry name" value="TPR_rpt"/>
</dbReference>
<gene>
    <name evidence="5" type="ORF">SAMN06295987_1143</name>
</gene>
<dbReference type="Proteomes" id="UP000190989">
    <property type="component" value="Unassembled WGS sequence"/>
</dbReference>
<dbReference type="SMART" id="SM00862">
    <property type="entry name" value="Trans_reg_C"/>
    <property type="match status" value="1"/>
</dbReference>
<keyword evidence="6" id="KW-1185">Reference proteome</keyword>
<evidence type="ECO:0000256" key="1">
    <source>
        <dbReference type="ARBA" id="ARBA00023125"/>
    </source>
</evidence>
<dbReference type="InterPro" id="IPR016032">
    <property type="entry name" value="Sig_transdc_resp-reg_C-effctor"/>
</dbReference>
<evidence type="ECO:0000313" key="6">
    <source>
        <dbReference type="Proteomes" id="UP000190989"/>
    </source>
</evidence>
<accession>A0A1U6IT69</accession>
<evidence type="ECO:0000313" key="5">
    <source>
        <dbReference type="EMBL" id="SLK11225.1"/>
    </source>
</evidence>
<evidence type="ECO:0000256" key="2">
    <source>
        <dbReference type="PROSITE-ProRule" id="PRU00339"/>
    </source>
</evidence>
<dbReference type="GO" id="GO:0003677">
    <property type="term" value="F:DNA binding"/>
    <property type="evidence" value="ECO:0007669"/>
    <property type="project" value="UniProtKB-KW"/>
</dbReference>
<dbReference type="GO" id="GO:0000160">
    <property type="term" value="P:phosphorelay signal transduction system"/>
    <property type="evidence" value="ECO:0007669"/>
    <property type="project" value="InterPro"/>
</dbReference>
<feature type="domain" description="OmpR/PhoB-type" evidence="4">
    <location>
        <begin position="28"/>
        <end position="101"/>
    </location>
</feature>
<feature type="repeat" description="TPR" evidence="2">
    <location>
        <begin position="240"/>
        <end position="273"/>
    </location>
</feature>
<dbReference type="Gene3D" id="1.10.10.10">
    <property type="entry name" value="Winged helix-like DNA-binding domain superfamily/Winged helix DNA-binding domain"/>
    <property type="match status" value="1"/>
</dbReference>
<dbReference type="SUPFAM" id="SSF46894">
    <property type="entry name" value="C-terminal effector domain of the bipartite response regulators"/>
    <property type="match status" value="1"/>
</dbReference>
<keyword evidence="2" id="KW-0802">TPR repeat</keyword>
<protein>
    <submittedName>
        <fullName evidence="5">DNA-binding winged helix-turn-helix (WHTH) domain-containing protein</fullName>
    </submittedName>
</protein>
<reference evidence="6" key="1">
    <citation type="submission" date="2017-02" db="EMBL/GenBank/DDBJ databases">
        <authorList>
            <person name="Varghese N."/>
            <person name="Submissions S."/>
        </authorList>
    </citation>
    <scope>NUCLEOTIDE SEQUENCE [LARGE SCALE GENOMIC DNA]</scope>
    <source>
        <strain evidence="6">SM117</strain>
    </source>
</reference>
<dbReference type="GO" id="GO:0006355">
    <property type="term" value="P:regulation of DNA-templated transcription"/>
    <property type="evidence" value="ECO:0007669"/>
    <property type="project" value="InterPro"/>
</dbReference>
<feature type="compositionally biased region" description="Low complexity" evidence="3">
    <location>
        <begin position="513"/>
        <end position="524"/>
    </location>
</feature>
<keyword evidence="1 5" id="KW-0238">DNA-binding</keyword>
<proteinExistence type="predicted"/>
<dbReference type="STRING" id="428990.SAMN06295987_1143"/>
<name>A0A1U6IT69_9SPHN</name>
<sequence>MQLAHREDFRLGRALVRPSLRTVEGPLATLTAEPRVMQVLMALADVRGAVLSRADLLEVCWAGRIVGDDAVNRVIGELRRIARETGAGFVVETIPRIGFRLVGEIESVPVQPAVEASPGDVDVRPGLDRRTWLAGGLTVLAAASGSTWWMAEGSGNRSAARQIAEGRRILRELWPDQDERGVEVLREAVKIEPGNAKAWGLLAMAWRNVAEGAPPDRVSAAVTGCEEAARRALALDANEGNALAALATLRPYLGDWEAAEDRMRRVLEVAPDNPNVLLHLVTLLQSVGHARASWDLNERAIAKEPLSPPHQFRKALKYWIFGDIAEADLTIDRAMQLWPKYPAIWSARLYIFAFTGRTQAALTLLKDRSLRPAMFTSQLEERWQVALTALEAPTAGNLAQVRRALADEARPGFAVQAVMFLSALGDLDAAFAVAQGFLLRKGPLVGSIWPAQNQMISPDDRWRRTMNLFTPATMAMRADPRFAPLCEGIGLTRYWQARGAGPDAFLMPDQKLSSMPSPSSRGSPAVASPEMTENL</sequence>
<dbReference type="Gene3D" id="1.25.40.10">
    <property type="entry name" value="Tetratricopeptide repeat domain"/>
    <property type="match status" value="1"/>
</dbReference>